<evidence type="ECO:0000259" key="4">
    <source>
        <dbReference type="PROSITE" id="PS51762"/>
    </source>
</evidence>
<comment type="caution">
    <text evidence="5">The sequence shown here is derived from an EMBL/GenBank/DDBJ whole genome shotgun (WGS) entry which is preliminary data.</text>
</comment>
<proteinExistence type="inferred from homology"/>
<dbReference type="SUPFAM" id="SSF49899">
    <property type="entry name" value="Concanavalin A-like lectins/glucanases"/>
    <property type="match status" value="1"/>
</dbReference>
<dbReference type="Gene3D" id="2.60.120.200">
    <property type="match status" value="1"/>
</dbReference>
<dbReference type="InterPro" id="IPR026444">
    <property type="entry name" value="Secre_tail"/>
</dbReference>
<dbReference type="InterPro" id="IPR000757">
    <property type="entry name" value="Beta-glucanase-like"/>
</dbReference>
<dbReference type="PROSITE" id="PS51762">
    <property type="entry name" value="GH16_2"/>
    <property type="match status" value="1"/>
</dbReference>
<dbReference type="PANTHER" id="PTHR10963">
    <property type="entry name" value="GLYCOSYL HYDROLASE-RELATED"/>
    <property type="match status" value="1"/>
</dbReference>
<evidence type="ECO:0000256" key="2">
    <source>
        <dbReference type="ARBA" id="ARBA00022729"/>
    </source>
</evidence>
<dbReference type="Proteomes" id="UP001500459">
    <property type="component" value="Unassembled WGS sequence"/>
</dbReference>
<sequence length="955" mass="102893">MLITKFTPNTNVSLLMKNFQTKGNPFKLWIAIAILLLYSPVVTSQIGEVIWEDNFNTFNTDIWNPIEGDGCDIGLCGWGNAELEYYRGNNITIESIPGESGNNALVLEAKNESFGGSSFTSGKVDTDGNLSVQYGLIEIRMRTPNLDSGLWPAAWLLGTSNLSWPAKGEIDIMEMGHAVEERERQGHPGADINSYVGANAIFANEDGSVGSIAYDVGYNQPYVSSTSMADRFVTYRLYWEPTQMRYTIVDNGTEYDLYTGPLPLDPDGVTGVFNRPFFFLLNLAVGGNFTDAAAPGQVSAPLPAKLYIDYVRVSKWNGYGTVETDYGGLAEESGTFGVFTENTPTANELTFGNDGEIYVWGGTMQEGTTAPYEGSEVIAWETLNANSWFGGGISAIFGKDMSNYVENGSLKFRINIPADVSFRVGITDNFTNESFVNFPAGETKYGLTRNGQWGEVEIPLEDFAGLIAFQNINYMFAISSIDGSFPSTTFQFGVDDIVWEDGNGNTTVSVTGISVSPSNTSLSVGSTQQITATINPSGASNQNITWSSSNTSIATVSTDGLITAQAAGSATITATTADGNFTASTIVTVTTSGATFVPDPNKTYYIDNPHHGLRIGANGAQDPFTTSTSVTGESVTWKITPSTTDGYYYIDCIGGGSRPRMRGDNSAYTDMQATTSKGSWTKWKFTAGSVDGTFLLTTLGNTLPRLQINNVGETKMVTTASTGTWERFIISEAINTTSPSSIRIEAEDYAAMSGIQTETTTDTGGGLNVGYIDNGDWMDYTVDIPVSGTYTVDFRVASVPGSAAVQFIVDTAVLGTANIAPTGGWQEWTTVSTSVDLLAGTQTIRLFSPGQNFNINWFEITNGASSKDIEDNSTKDLSIASVYPVPAQNELNLSVSNPQEYTSLQVIDITGKLVMVQPSINSKLTSLNISELPQGIYFLKLFKANNSSELLRFAK</sequence>
<comment type="similarity">
    <text evidence="1">Belongs to the glycosyl hydrolase 16 family.</text>
</comment>
<dbReference type="Pfam" id="PF00722">
    <property type="entry name" value="Glyco_hydro_16"/>
    <property type="match status" value="1"/>
</dbReference>
<dbReference type="InterPro" id="IPR050546">
    <property type="entry name" value="Glycosyl_Hydrlase_16"/>
</dbReference>
<dbReference type="Gene3D" id="2.60.120.430">
    <property type="entry name" value="Galactose-binding lectin"/>
    <property type="match status" value="1"/>
</dbReference>
<dbReference type="Pfam" id="PF02368">
    <property type="entry name" value="Big_2"/>
    <property type="match status" value="1"/>
</dbReference>
<dbReference type="SMART" id="SM00606">
    <property type="entry name" value="CBD_IV"/>
    <property type="match status" value="1"/>
</dbReference>
<dbReference type="InterPro" id="IPR013320">
    <property type="entry name" value="ConA-like_dom_sf"/>
</dbReference>
<dbReference type="Gene3D" id="2.60.40.1080">
    <property type="match status" value="1"/>
</dbReference>
<feature type="domain" description="CBM6" evidence="3">
    <location>
        <begin position="742"/>
        <end position="861"/>
    </location>
</feature>
<reference evidence="6" key="1">
    <citation type="journal article" date="2019" name="Int. J. Syst. Evol. Microbiol.">
        <title>The Global Catalogue of Microorganisms (GCM) 10K type strain sequencing project: providing services to taxonomists for standard genome sequencing and annotation.</title>
        <authorList>
            <consortium name="The Broad Institute Genomics Platform"/>
            <consortium name="The Broad Institute Genome Sequencing Center for Infectious Disease"/>
            <person name="Wu L."/>
            <person name="Ma J."/>
        </authorList>
    </citation>
    <scope>NUCLEOTIDE SEQUENCE [LARGE SCALE GENOMIC DNA]</scope>
    <source>
        <strain evidence="6">JCM 17106</strain>
    </source>
</reference>
<dbReference type="SUPFAM" id="SSF49785">
    <property type="entry name" value="Galactose-binding domain-like"/>
    <property type="match status" value="2"/>
</dbReference>
<evidence type="ECO:0000259" key="3">
    <source>
        <dbReference type="PROSITE" id="PS51175"/>
    </source>
</evidence>
<dbReference type="CDD" id="cd08023">
    <property type="entry name" value="GH16_laminarinase_like"/>
    <property type="match status" value="1"/>
</dbReference>
<dbReference type="Pfam" id="PF18962">
    <property type="entry name" value="Por_Secre_tail"/>
    <property type="match status" value="1"/>
</dbReference>
<dbReference type="EMBL" id="BAABCW010000001">
    <property type="protein sequence ID" value="GAA4107632.1"/>
    <property type="molecule type" value="Genomic_DNA"/>
</dbReference>
<dbReference type="InterPro" id="IPR006584">
    <property type="entry name" value="Cellulose-bd_IV"/>
</dbReference>
<dbReference type="InterPro" id="IPR003343">
    <property type="entry name" value="Big_2"/>
</dbReference>
<protein>
    <submittedName>
        <fullName evidence="5">Uncharacterized protein</fullName>
    </submittedName>
</protein>
<dbReference type="PANTHER" id="PTHR10963:SF55">
    <property type="entry name" value="GLYCOSIDE HYDROLASE FAMILY 16 PROTEIN"/>
    <property type="match status" value="1"/>
</dbReference>
<dbReference type="CDD" id="cd04080">
    <property type="entry name" value="CBM6_cellulase-like"/>
    <property type="match status" value="1"/>
</dbReference>
<name>A0ABP7X9H2_9FLAO</name>
<dbReference type="InterPro" id="IPR005084">
    <property type="entry name" value="CBM6"/>
</dbReference>
<keyword evidence="2" id="KW-0732">Signal</keyword>
<feature type="domain" description="GH16" evidence="4">
    <location>
        <begin position="49"/>
        <end position="319"/>
    </location>
</feature>
<accession>A0ABP7X9H2</accession>
<evidence type="ECO:0000313" key="6">
    <source>
        <dbReference type="Proteomes" id="UP001500459"/>
    </source>
</evidence>
<gene>
    <name evidence="5" type="ORF">GCM10022393_03090</name>
</gene>
<dbReference type="Pfam" id="PF03422">
    <property type="entry name" value="CBM_6"/>
    <property type="match status" value="1"/>
</dbReference>
<dbReference type="Gene3D" id="2.60.120.260">
    <property type="entry name" value="Galactose-binding domain-like"/>
    <property type="match status" value="1"/>
</dbReference>
<organism evidence="5 6">
    <name type="scientific">Aquimarina addita</name>
    <dbReference type="NCBI Taxonomy" id="870485"/>
    <lineage>
        <taxon>Bacteria</taxon>
        <taxon>Pseudomonadati</taxon>
        <taxon>Bacteroidota</taxon>
        <taxon>Flavobacteriia</taxon>
        <taxon>Flavobacteriales</taxon>
        <taxon>Flavobacteriaceae</taxon>
        <taxon>Aquimarina</taxon>
    </lineage>
</organism>
<keyword evidence="6" id="KW-1185">Reference proteome</keyword>
<evidence type="ECO:0000256" key="1">
    <source>
        <dbReference type="ARBA" id="ARBA00006865"/>
    </source>
</evidence>
<dbReference type="SMART" id="SM00635">
    <property type="entry name" value="BID_2"/>
    <property type="match status" value="1"/>
</dbReference>
<dbReference type="SUPFAM" id="SSF49373">
    <property type="entry name" value="Invasin/intimin cell-adhesion fragments"/>
    <property type="match status" value="1"/>
</dbReference>
<dbReference type="InterPro" id="IPR008979">
    <property type="entry name" value="Galactose-bd-like_sf"/>
</dbReference>
<dbReference type="PROSITE" id="PS51175">
    <property type="entry name" value="CBM6"/>
    <property type="match status" value="1"/>
</dbReference>
<dbReference type="InterPro" id="IPR008964">
    <property type="entry name" value="Invasin/intimin_cell_adhesion"/>
</dbReference>
<dbReference type="NCBIfam" id="TIGR04183">
    <property type="entry name" value="Por_Secre_tail"/>
    <property type="match status" value="1"/>
</dbReference>
<evidence type="ECO:0000313" key="5">
    <source>
        <dbReference type="EMBL" id="GAA4107632.1"/>
    </source>
</evidence>